<dbReference type="SUPFAM" id="SSF51445">
    <property type="entry name" value="(Trans)glycosidases"/>
    <property type="match status" value="1"/>
</dbReference>
<evidence type="ECO:0000256" key="2">
    <source>
        <dbReference type="ARBA" id="ARBA00022801"/>
    </source>
</evidence>
<dbReference type="SMART" id="SM01217">
    <property type="entry name" value="Fn3_like"/>
    <property type="match status" value="1"/>
</dbReference>
<dbReference type="PROSITE" id="PS51820">
    <property type="entry name" value="PA14"/>
    <property type="match status" value="1"/>
</dbReference>
<dbReference type="Gene3D" id="3.40.50.1700">
    <property type="entry name" value="Glycoside hydrolase family 3 C-terminal domain"/>
    <property type="match status" value="2"/>
</dbReference>
<dbReference type="InterPro" id="IPR017853">
    <property type="entry name" value="GH"/>
</dbReference>
<dbReference type="PANTHER" id="PTHR30620">
    <property type="entry name" value="PERIPLASMIC BETA-GLUCOSIDASE-RELATED"/>
    <property type="match status" value="1"/>
</dbReference>
<dbReference type="InterPro" id="IPR001764">
    <property type="entry name" value="Glyco_hydro_3_N"/>
</dbReference>
<dbReference type="PRINTS" id="PR00133">
    <property type="entry name" value="GLHYDRLASE3"/>
</dbReference>
<dbReference type="Pfam" id="PF01915">
    <property type="entry name" value="Glyco_hydro_3_C"/>
    <property type="match status" value="1"/>
</dbReference>
<dbReference type="SUPFAM" id="SSF56988">
    <property type="entry name" value="Anthrax protective antigen"/>
    <property type="match status" value="1"/>
</dbReference>
<dbReference type="InterPro" id="IPR026891">
    <property type="entry name" value="Fn3-like"/>
</dbReference>
<accession>A0A9X1WSY4</accession>
<comment type="caution">
    <text evidence="4">The sequence shown here is derived from an EMBL/GenBank/DDBJ whole genome shotgun (WGS) entry which is preliminary data.</text>
</comment>
<name>A0A9X1WSY4_9BACL</name>
<dbReference type="InterPro" id="IPR011658">
    <property type="entry name" value="PA14_dom"/>
</dbReference>
<dbReference type="Pfam" id="PF07691">
    <property type="entry name" value="PA14"/>
    <property type="match status" value="1"/>
</dbReference>
<protein>
    <submittedName>
        <fullName evidence="4">Glycoside hydrolase family 3 C-terminal domain-containing protein</fullName>
    </submittedName>
</protein>
<sequence length="874" mass="96974">MNTRKDLQHYPYMNASMPIEERVADLISRMSLEEKVRQLDIYSGNEISDSVEGLNADALNYEKMEKISAGIGIGCIQNRNSKAETANKIQEYIIQNSRLGIPVLFSEEGLHGFGWRGCTVLPQQVALASTFEPELGYKQARIIASEARSFGIHEVWAPVLDLAREIRWGRVEEGYGEDPYLGSLFAESMVKGLQTDDLTRPDAVVSEPKHFTGYGAPRGGHNCAPAMMGQFDNAFFCLPVFEAAFQAGAMNTMCSYNSIDGVPVAGDHSLLTGVLRDQWGMKGFVRSDMTAVSMLHTCHYVAESKREAIKMGLEAGVDMQLYDFPHDIYQDSIIDLVKSGEVDEKVVDTAAGRVLTVKFAVGLFENPFTDIELSSKVVHCEEHVQTALEVARKSITLLKNSKNTLPLKKDIGKIAVIGPSADVPRYGDYSSPVVPEHAVTLLQGIKNIVSDKTEVIYAKGCEILESDLMPLPDQWLKDNAGNDGLLGEYYNSLSFEGEPACVRNDRQINFNWIYTKPADGVNADNFTVRWTGKIKPDATVDGYIGLSSMDSMRLWVDGKMLVDGWGDHDANQMVAFQFVKGEEYDVKVEYLNDSRGVRVILGYSLGNNDMDAAVKAASEADVAIVAVGDNEQTSGENLDRADLNLPGRQLELVKKIYETGTPVVLVLQNGRPMSITWEAEHLHAIIEAWFVGEQGGNAMAEVIFGDVNPAGRIPMSFPRSVGQLPVFYNRRPFYGHKYVEMDWLPLYPFGYGLSYTTFAYSDLDISAKEIAPDGEVNVSFNVTNTGNVAGEEVAQLYIRDEFSSTVRPCKELAGFKRIHLEKGETKRIMLTLGYRQLRTLTRNHEWVVEPGKFEVMVGPNSDDAPLTGEFFVRK</sequence>
<evidence type="ECO:0000256" key="1">
    <source>
        <dbReference type="ARBA" id="ARBA00005336"/>
    </source>
</evidence>
<dbReference type="Pfam" id="PF14310">
    <property type="entry name" value="Fn3-like"/>
    <property type="match status" value="1"/>
</dbReference>
<gene>
    <name evidence="4" type="ORF">MUG84_24090</name>
</gene>
<dbReference type="Pfam" id="PF00933">
    <property type="entry name" value="Glyco_hydro_3"/>
    <property type="match status" value="1"/>
</dbReference>
<organism evidence="4 5">
    <name type="scientific">Paenibacillus mangrovi</name>
    <dbReference type="NCBI Taxonomy" id="2931978"/>
    <lineage>
        <taxon>Bacteria</taxon>
        <taxon>Bacillati</taxon>
        <taxon>Bacillota</taxon>
        <taxon>Bacilli</taxon>
        <taxon>Bacillales</taxon>
        <taxon>Paenibacillaceae</taxon>
        <taxon>Paenibacillus</taxon>
    </lineage>
</organism>
<dbReference type="PANTHER" id="PTHR30620:SF123">
    <property type="entry name" value="BETA-XYLOSIDASE"/>
    <property type="match status" value="1"/>
</dbReference>
<dbReference type="RefSeq" id="WP_244730105.1">
    <property type="nucleotide sequence ID" value="NZ_JALIRP010000014.1"/>
</dbReference>
<dbReference type="InterPro" id="IPR051915">
    <property type="entry name" value="Cellulose_Degrad_GH3"/>
</dbReference>
<reference evidence="4" key="1">
    <citation type="submission" date="2022-04" db="EMBL/GenBank/DDBJ databases">
        <title>Paenibacillus mangrovi sp. nov., a novel endophytic bacterium isolated from bark of Kandelia candel.</title>
        <authorList>
            <person name="Tuo L."/>
        </authorList>
    </citation>
    <scope>NUCLEOTIDE SEQUENCE</scope>
    <source>
        <strain evidence="4">KQZ6P-2</strain>
    </source>
</reference>
<dbReference type="InterPro" id="IPR013783">
    <property type="entry name" value="Ig-like_fold"/>
</dbReference>
<evidence type="ECO:0000259" key="3">
    <source>
        <dbReference type="PROSITE" id="PS51820"/>
    </source>
</evidence>
<dbReference type="GO" id="GO:0009251">
    <property type="term" value="P:glucan catabolic process"/>
    <property type="evidence" value="ECO:0007669"/>
    <property type="project" value="TreeGrafter"/>
</dbReference>
<evidence type="ECO:0000313" key="4">
    <source>
        <dbReference type="EMBL" id="MCJ8014767.1"/>
    </source>
</evidence>
<dbReference type="EMBL" id="JALIRP010000014">
    <property type="protein sequence ID" value="MCJ8014767.1"/>
    <property type="molecule type" value="Genomic_DNA"/>
</dbReference>
<comment type="similarity">
    <text evidence="1">Belongs to the glycosyl hydrolase 3 family.</text>
</comment>
<proteinExistence type="inferred from homology"/>
<dbReference type="FunFam" id="2.60.40.10:FF:000495">
    <property type="entry name" value="Periplasmic beta-glucosidase"/>
    <property type="match status" value="1"/>
</dbReference>
<feature type="domain" description="PA14" evidence="3">
    <location>
        <begin position="480"/>
        <end position="618"/>
    </location>
</feature>
<dbReference type="InterPro" id="IPR037524">
    <property type="entry name" value="PA14/GLEYA"/>
</dbReference>
<dbReference type="AlphaFoldDB" id="A0A9X1WSY4"/>
<evidence type="ECO:0000313" key="5">
    <source>
        <dbReference type="Proteomes" id="UP001139347"/>
    </source>
</evidence>
<dbReference type="Gene3D" id="3.20.20.300">
    <property type="entry name" value="Glycoside hydrolase, family 3, N-terminal domain"/>
    <property type="match status" value="1"/>
</dbReference>
<dbReference type="GO" id="GO:0008422">
    <property type="term" value="F:beta-glucosidase activity"/>
    <property type="evidence" value="ECO:0007669"/>
    <property type="project" value="UniProtKB-ARBA"/>
</dbReference>
<dbReference type="SUPFAM" id="SSF52279">
    <property type="entry name" value="Beta-D-glucan exohydrolase, C-terminal domain"/>
    <property type="match status" value="1"/>
</dbReference>
<keyword evidence="5" id="KW-1185">Reference proteome</keyword>
<dbReference type="SMART" id="SM00758">
    <property type="entry name" value="PA14"/>
    <property type="match status" value="1"/>
</dbReference>
<dbReference type="InterPro" id="IPR036881">
    <property type="entry name" value="Glyco_hydro_3_C_sf"/>
</dbReference>
<keyword evidence="2 4" id="KW-0378">Hydrolase</keyword>
<dbReference type="Proteomes" id="UP001139347">
    <property type="component" value="Unassembled WGS sequence"/>
</dbReference>
<dbReference type="Gene3D" id="2.60.40.10">
    <property type="entry name" value="Immunoglobulins"/>
    <property type="match status" value="1"/>
</dbReference>
<dbReference type="InterPro" id="IPR002772">
    <property type="entry name" value="Glyco_hydro_3_C"/>
</dbReference>
<dbReference type="InterPro" id="IPR036962">
    <property type="entry name" value="Glyco_hydro_3_N_sf"/>
</dbReference>